<dbReference type="STRING" id="207559.Dde_2287"/>
<dbReference type="InterPro" id="IPR000086">
    <property type="entry name" value="NUDIX_hydrolase_dom"/>
</dbReference>
<keyword evidence="1 2" id="KW-0378">Hydrolase</keyword>
<dbReference type="KEGG" id="dde:Dde_2287"/>
<dbReference type="PROSITE" id="PS51462">
    <property type="entry name" value="NUDIX"/>
    <property type="match status" value="1"/>
</dbReference>
<sequence>MTRTIPCPACGAPVTVYRNPVPTVDVVVYEPERGIVLVRRTNPPLGWALPGGFVDYGETVEHAAVREMKEETGLDVELTGLLGVYSAPDRDPRQHTMSVVFCGAALDADALAAGDDAAEAVFFPLDALPRNIAFDHAVIIADFSARYAQPADRKCG</sequence>
<organism evidence="4 5">
    <name type="scientific">Oleidesulfovibrio alaskensis (strain ATCC BAA-1058 / DSM 17464 / G20)</name>
    <name type="common">Desulfovibrio alaskensis</name>
    <dbReference type="NCBI Taxonomy" id="207559"/>
    <lineage>
        <taxon>Bacteria</taxon>
        <taxon>Pseudomonadati</taxon>
        <taxon>Thermodesulfobacteriota</taxon>
        <taxon>Desulfovibrionia</taxon>
        <taxon>Desulfovibrionales</taxon>
        <taxon>Desulfovibrionaceae</taxon>
        <taxon>Oleidesulfovibrio</taxon>
    </lineage>
</organism>
<dbReference type="CDD" id="cd18873">
    <property type="entry name" value="NUDIX_NadM_like"/>
    <property type="match status" value="1"/>
</dbReference>
<evidence type="ECO:0000256" key="2">
    <source>
        <dbReference type="RuleBase" id="RU003476"/>
    </source>
</evidence>
<evidence type="ECO:0000313" key="4">
    <source>
        <dbReference type="EMBL" id="ABB39084.1"/>
    </source>
</evidence>
<reference evidence="4 5" key="1">
    <citation type="journal article" date="2011" name="J. Bacteriol.">
        <title>Complete genome sequence and updated annotation of Desulfovibrio alaskensis G20.</title>
        <authorList>
            <person name="Hauser L.J."/>
            <person name="Land M.L."/>
            <person name="Brown S.D."/>
            <person name="Larimer F."/>
            <person name="Keller K.L."/>
            <person name="Rapp-Giles B.J."/>
            <person name="Price M.N."/>
            <person name="Lin M."/>
            <person name="Bruce D.C."/>
            <person name="Detter J.C."/>
            <person name="Tapia R."/>
            <person name="Han C.S."/>
            <person name="Goodwin L.A."/>
            <person name="Cheng J.F."/>
            <person name="Pitluck S."/>
            <person name="Copeland A."/>
            <person name="Lucas S."/>
            <person name="Nolan M."/>
            <person name="Lapidus A.L."/>
            <person name="Palumbo A.V."/>
            <person name="Wall J.D."/>
        </authorList>
    </citation>
    <scope>NUCLEOTIDE SEQUENCE [LARGE SCALE GENOMIC DNA]</scope>
    <source>
        <strain evidence="5">ATCC BAA 1058 / DSM 17464 / G20</strain>
    </source>
</reference>
<keyword evidence="5" id="KW-1185">Reference proteome</keyword>
<gene>
    <name evidence="4" type="ordered locus">Dde_2287</name>
</gene>
<dbReference type="HOGENOM" id="CLU_037162_20_3_7"/>
<dbReference type="EMBL" id="CP000112">
    <property type="protein sequence ID" value="ABB39084.1"/>
    <property type="molecule type" value="Genomic_DNA"/>
</dbReference>
<dbReference type="GO" id="GO:0016787">
    <property type="term" value="F:hydrolase activity"/>
    <property type="evidence" value="ECO:0007669"/>
    <property type="project" value="UniProtKB-KW"/>
</dbReference>
<dbReference type="InterPro" id="IPR020084">
    <property type="entry name" value="NUDIX_hydrolase_CS"/>
</dbReference>
<dbReference type="AlphaFoldDB" id="Q30Z12"/>
<evidence type="ECO:0000313" key="5">
    <source>
        <dbReference type="Proteomes" id="UP000002710"/>
    </source>
</evidence>
<dbReference type="Gene3D" id="3.90.79.10">
    <property type="entry name" value="Nucleoside Triphosphate Pyrophosphohydrolase"/>
    <property type="match status" value="1"/>
</dbReference>
<proteinExistence type="inferred from homology"/>
<accession>Q30Z12</accession>
<protein>
    <submittedName>
        <fullName evidence="4">NUDIX hydrolase</fullName>
    </submittedName>
</protein>
<dbReference type="RefSeq" id="WP_011368169.1">
    <property type="nucleotide sequence ID" value="NC_007519.1"/>
</dbReference>
<dbReference type="PROSITE" id="PS00893">
    <property type="entry name" value="NUDIX_BOX"/>
    <property type="match status" value="1"/>
</dbReference>
<dbReference type="Pfam" id="PF00293">
    <property type="entry name" value="NUDIX"/>
    <property type="match status" value="1"/>
</dbReference>
<dbReference type="InterPro" id="IPR015797">
    <property type="entry name" value="NUDIX_hydrolase-like_dom_sf"/>
</dbReference>
<feature type="domain" description="Nudix hydrolase" evidence="3">
    <location>
        <begin position="19"/>
        <end position="147"/>
    </location>
</feature>
<comment type="similarity">
    <text evidence="2">Belongs to the Nudix hydrolase family.</text>
</comment>
<dbReference type="SUPFAM" id="SSF55811">
    <property type="entry name" value="Nudix"/>
    <property type="match status" value="1"/>
</dbReference>
<dbReference type="Proteomes" id="UP000002710">
    <property type="component" value="Chromosome"/>
</dbReference>
<dbReference type="PANTHER" id="PTHR43736">
    <property type="entry name" value="ADP-RIBOSE PYROPHOSPHATASE"/>
    <property type="match status" value="1"/>
</dbReference>
<dbReference type="eggNOG" id="COG1051">
    <property type="taxonomic scope" value="Bacteria"/>
</dbReference>
<name>Q30Z12_OLEA2</name>
<dbReference type="PRINTS" id="PR00502">
    <property type="entry name" value="NUDIXFAMILY"/>
</dbReference>
<dbReference type="PANTHER" id="PTHR43736:SF1">
    <property type="entry name" value="DIHYDRONEOPTERIN TRIPHOSPHATE DIPHOSPHATASE"/>
    <property type="match status" value="1"/>
</dbReference>
<evidence type="ECO:0000259" key="3">
    <source>
        <dbReference type="PROSITE" id="PS51462"/>
    </source>
</evidence>
<evidence type="ECO:0000256" key="1">
    <source>
        <dbReference type="ARBA" id="ARBA00022801"/>
    </source>
</evidence>
<dbReference type="InterPro" id="IPR020476">
    <property type="entry name" value="Nudix_hydrolase"/>
</dbReference>